<feature type="domain" description="RDD" evidence="6">
    <location>
        <begin position="20"/>
        <end position="157"/>
    </location>
</feature>
<feature type="transmembrane region" description="Helical" evidence="5">
    <location>
        <begin position="124"/>
        <end position="144"/>
    </location>
</feature>
<evidence type="ECO:0000256" key="5">
    <source>
        <dbReference type="SAM" id="Phobius"/>
    </source>
</evidence>
<dbReference type="PANTHER" id="PTHR38480:SF1">
    <property type="entry name" value="SLR0254 PROTEIN"/>
    <property type="match status" value="1"/>
</dbReference>
<gene>
    <name evidence="7" type="ORF">ACFSFW_05620</name>
</gene>
<keyword evidence="4 5" id="KW-0472">Membrane</keyword>
<accession>A0ABW4MJG1</accession>
<evidence type="ECO:0000256" key="3">
    <source>
        <dbReference type="ARBA" id="ARBA00022989"/>
    </source>
</evidence>
<keyword evidence="3 5" id="KW-1133">Transmembrane helix</keyword>
<evidence type="ECO:0000313" key="8">
    <source>
        <dbReference type="Proteomes" id="UP001597227"/>
    </source>
</evidence>
<evidence type="ECO:0000259" key="6">
    <source>
        <dbReference type="Pfam" id="PF06271"/>
    </source>
</evidence>
<organism evidence="7 8">
    <name type="scientific">Fredinandcohnia salidurans</name>
    <dbReference type="NCBI Taxonomy" id="2595041"/>
    <lineage>
        <taxon>Bacteria</taxon>
        <taxon>Bacillati</taxon>
        <taxon>Bacillota</taxon>
        <taxon>Bacilli</taxon>
        <taxon>Bacillales</taxon>
        <taxon>Bacillaceae</taxon>
        <taxon>Fredinandcohnia</taxon>
    </lineage>
</organism>
<feature type="transmembrane region" description="Helical" evidence="5">
    <location>
        <begin position="64"/>
        <end position="85"/>
    </location>
</feature>
<protein>
    <submittedName>
        <fullName evidence="7">RDD family protein</fullName>
    </submittedName>
</protein>
<keyword evidence="8" id="KW-1185">Reference proteome</keyword>
<comment type="caution">
    <text evidence="7">The sequence shown here is derived from an EMBL/GenBank/DDBJ whole genome shotgun (WGS) entry which is preliminary data.</text>
</comment>
<dbReference type="PANTHER" id="PTHR38480">
    <property type="entry name" value="SLR0254 PROTEIN"/>
    <property type="match status" value="1"/>
</dbReference>
<dbReference type="RefSeq" id="WP_388035907.1">
    <property type="nucleotide sequence ID" value="NZ_JBHUEK010000007.1"/>
</dbReference>
<feature type="transmembrane region" description="Helical" evidence="5">
    <location>
        <begin position="28"/>
        <end position="52"/>
    </location>
</feature>
<dbReference type="InterPro" id="IPR010432">
    <property type="entry name" value="RDD"/>
</dbReference>
<name>A0ABW4MJG1_9BACI</name>
<reference evidence="8" key="1">
    <citation type="journal article" date="2019" name="Int. J. Syst. Evol. Microbiol.">
        <title>The Global Catalogue of Microorganisms (GCM) 10K type strain sequencing project: providing services to taxonomists for standard genome sequencing and annotation.</title>
        <authorList>
            <consortium name="The Broad Institute Genomics Platform"/>
            <consortium name="The Broad Institute Genome Sequencing Center for Infectious Disease"/>
            <person name="Wu L."/>
            <person name="Ma J."/>
        </authorList>
    </citation>
    <scope>NUCLEOTIDE SEQUENCE [LARGE SCALE GENOMIC DNA]</scope>
    <source>
        <strain evidence="8">CCUG 15531</strain>
    </source>
</reference>
<keyword evidence="2 5" id="KW-0812">Transmembrane</keyword>
<evidence type="ECO:0000256" key="1">
    <source>
        <dbReference type="ARBA" id="ARBA00004141"/>
    </source>
</evidence>
<dbReference type="Pfam" id="PF06271">
    <property type="entry name" value="RDD"/>
    <property type="match status" value="1"/>
</dbReference>
<evidence type="ECO:0000313" key="7">
    <source>
        <dbReference type="EMBL" id="MFD1778139.1"/>
    </source>
</evidence>
<dbReference type="EMBL" id="JBHUEK010000007">
    <property type="protein sequence ID" value="MFD1778139.1"/>
    <property type="molecule type" value="Genomic_DNA"/>
</dbReference>
<evidence type="ECO:0000256" key="2">
    <source>
        <dbReference type="ARBA" id="ARBA00022692"/>
    </source>
</evidence>
<comment type="subcellular location">
    <subcellularLocation>
        <location evidence="1">Membrane</location>
        <topology evidence="1">Multi-pass membrane protein</topology>
    </subcellularLocation>
</comment>
<proteinExistence type="predicted"/>
<dbReference type="Proteomes" id="UP001597227">
    <property type="component" value="Unassembled WGS sequence"/>
</dbReference>
<sequence length="268" mass="30561">MNQEQTNIKTPEFVSIQFQLAGVGSRAAAFFLDTLILSTASLLVLLTLLLFLHGSSDLWLLGESFSSGPIAITIILLFILNWGYFFLLEFFAGGKTIGKKVVGIRVIQENGHSITLLSSFIRNFLRIIDSMPAAYFVGIIMVFFHSKHKRIGDLVAGTIVIHERRAKNHKKQSPLEKEIWKRGLTKNSLTVDQWALKSFGNKEWKLLQTYCNRFLQLKDDVKDRRTKQIADILLPKAGIEIAGKTYEQLENELLALYIILKDEWEFEL</sequence>
<evidence type="ECO:0000256" key="4">
    <source>
        <dbReference type="ARBA" id="ARBA00023136"/>
    </source>
</evidence>